<feature type="domain" description="Phospholipid/glycerol acyltransferase" evidence="1">
    <location>
        <begin position="35"/>
        <end position="159"/>
    </location>
</feature>
<dbReference type="GO" id="GO:0016746">
    <property type="term" value="F:acyltransferase activity"/>
    <property type="evidence" value="ECO:0007669"/>
    <property type="project" value="UniProtKB-KW"/>
</dbReference>
<dbReference type="Pfam" id="PF01553">
    <property type="entry name" value="Acyltransferase"/>
    <property type="match status" value="1"/>
</dbReference>
<proteinExistence type="predicted"/>
<name>A0A412X6W7_9BACT</name>
<dbReference type="STRING" id="1121130.GCA_000519105_02277"/>
<gene>
    <name evidence="2" type="ORF">DWW18_00700</name>
</gene>
<evidence type="ECO:0000313" key="2">
    <source>
        <dbReference type="EMBL" id="RGV36747.1"/>
    </source>
</evidence>
<comment type="caution">
    <text evidence="2">The sequence shown here is derived from an EMBL/GenBank/DDBJ whole genome shotgun (WGS) entry which is preliminary data.</text>
</comment>
<keyword evidence="2" id="KW-0808">Transferase</keyword>
<evidence type="ECO:0000313" key="3">
    <source>
        <dbReference type="Proteomes" id="UP000283589"/>
    </source>
</evidence>
<accession>A0A412X6W7</accession>
<dbReference type="CDD" id="cd07989">
    <property type="entry name" value="LPLAT_AGPAT-like"/>
    <property type="match status" value="1"/>
</dbReference>
<dbReference type="InterPro" id="IPR002123">
    <property type="entry name" value="Plipid/glycerol_acylTrfase"/>
</dbReference>
<reference evidence="2 3" key="1">
    <citation type="submission" date="2018-08" db="EMBL/GenBank/DDBJ databases">
        <title>A genome reference for cultivated species of the human gut microbiota.</title>
        <authorList>
            <person name="Zou Y."/>
            <person name="Xue W."/>
            <person name="Luo G."/>
        </authorList>
    </citation>
    <scope>NUCLEOTIDE SEQUENCE [LARGE SCALE GENOMIC DNA]</scope>
    <source>
        <strain evidence="2 3">AF14-49</strain>
    </source>
</reference>
<sequence length="257" mass="28983">MGYKKVLAAFYRGVLSSRYRVRLEGTGILADRRATLFLPNHQASVDPQIVCSQLLRYVDVSPLVTEGYFKIPVVAQVLHLMNAVRVPDLEKSRREVNIVAGLNRVVVDALASGHNVLLYPAGQLTNSGLEHVGNKQGAWQVCNQLPGDARVVGMRIRGLWGSMWSRARTGRSPNFAWTYLKGIFYVLANLLFFVPKRDVTIIFEDITDDAVHYAAEGRQPFNRFLESFYNAPGEEQPLFLKHFFYVRGRQHGSSSEL</sequence>
<dbReference type="AlphaFoldDB" id="A0A412X6W7"/>
<organism evidence="2 3">
    <name type="scientific">Butyricimonas virosa</name>
    <dbReference type="NCBI Taxonomy" id="544645"/>
    <lineage>
        <taxon>Bacteria</taxon>
        <taxon>Pseudomonadati</taxon>
        <taxon>Bacteroidota</taxon>
        <taxon>Bacteroidia</taxon>
        <taxon>Bacteroidales</taxon>
        <taxon>Odoribacteraceae</taxon>
        <taxon>Butyricimonas</taxon>
    </lineage>
</organism>
<dbReference type="RefSeq" id="WP_118258318.1">
    <property type="nucleotide sequence ID" value="NZ_CALBWO010000038.1"/>
</dbReference>
<dbReference type="SUPFAM" id="SSF69593">
    <property type="entry name" value="Glycerol-3-phosphate (1)-acyltransferase"/>
    <property type="match status" value="1"/>
</dbReference>
<evidence type="ECO:0000259" key="1">
    <source>
        <dbReference type="SMART" id="SM00563"/>
    </source>
</evidence>
<protein>
    <submittedName>
        <fullName evidence="2">1-acyl-sn-glycerol-3-phosphate acyltransferase</fullName>
    </submittedName>
</protein>
<dbReference type="Proteomes" id="UP000283589">
    <property type="component" value="Unassembled WGS sequence"/>
</dbReference>
<dbReference type="EMBL" id="QRZA01000001">
    <property type="protein sequence ID" value="RGV36747.1"/>
    <property type="molecule type" value="Genomic_DNA"/>
</dbReference>
<dbReference type="SMART" id="SM00563">
    <property type="entry name" value="PlsC"/>
    <property type="match status" value="1"/>
</dbReference>
<keyword evidence="2" id="KW-0012">Acyltransferase</keyword>